<dbReference type="Proteomes" id="UP001732700">
    <property type="component" value="Chromosome 5C"/>
</dbReference>
<reference evidence="1" key="2">
    <citation type="submission" date="2025-09" db="UniProtKB">
        <authorList>
            <consortium name="EnsemblPlants"/>
        </authorList>
    </citation>
    <scope>IDENTIFICATION</scope>
</reference>
<sequence length="1701" mass="188085">MSGPRPAAAPNPSSPSPSQPPPPPPASAPARMAARVREEGEVSSGPSDDEALQSKLTALSNAAKFAHAAAQGALATFPGKGGSSLSFSNIAPQKSVAPSYKKTLRGSQGQFKLGTNRNLAWLKPVSSDNLVISFSDDDSETDSGMAKQYRNKSTKASSQVTYKTGITMQTRIMRDEAPQQKTHAASVGSAKWSANPHTLRSSGAGRGSGATFSRREPPSRQVTHLKSMQKDANGAGVNSADEKLESLRHKIAARENELKVQKRPMSPGVMKDANFSSDQIRPPLEKIGFEASNSGGRVHPDGPLVHDDRPVKRLKPNHQCISNQASGDLVTLVPTGSSLGNDNVISSGRRDHIENEITMNCNVTETEQAATTELSDQTHPSATAKNLLSSKSHQMVIQDAGHATAEYHGKPAALPFTSDQSMAEDTSALVPVTSVRTGVNLGRSSNHAEDHMISTWDGQHVKPVDTSIVSNVRPHLQPGMKNADLLNNVGQIGKGGQNTTLVSLFEMEELQERELDDAQEQRRKCEVEEREALRAYRKAQRNLIEANERCAILRRKREICSAQVHGLIAENSSLVQCLNIQNAGHGLVMPSLLNSQFPADGQMPEIQGGRSSSPYLDELPQQPVDKHEARSRYCDEHGVSIADPKFVSTVHDNSTPSDCREDDLMFCPKRARSECTSNLENHMEETIQVYSENRQPSGDSTHDYELLEASLRSRLVKRFGMKSCLNNSCEVTEELAVGKAAEIEKDKQSAHVELQLQEADDIVMPNPEGTVELANDGADCVEKMAGLSNSSNAPSMGNCEPEDNVSSLRELCVPSSVDYLICPSSAPQNAARHVKWAFHTLHKEASDYKNDSATSDVASEAAVSVPYMIQDRAGENLKMVSAAPKDKDVIRSGIDPFWPFCMFELRGKCNDEECQWQHVEKQAWRKPKHTNHAVPSVSGRSPYDLFQHILPVPTYRVGSNLIRADLNLMQSVLASSIWQYWQRGFCASFTLPLSIQRVLPSDAPFLQAGDGSVADFDRNRQLSNLRMLDSRKNKIVQGSVDVELFLEAALGLYCGKVNKPDRLKALLLLARSIEADPSTVILWVFYLHIYYQKDEGLGKDDMFSHAVQHNVNSYELWLMYINSRLRFDDRLDAYNDALSMLCQMTADTDNELKDRSAFILDIFLQMIYFLCMSGNVEKAIYRIYGILPTASPDCPGDRLLADAISCLTVSDRCIFWISCLYVSIYRKLPEEICDQLEFPKDLPRMLVWHPVELRVDNRRKVAELLKCAVDKMAVDINETVKNGDPSYLTLAQFLAVSHISCLAAIEGFQSSVDMLVKYMKEYPRCPNILLISARLYRKYGMCPGLKGFDELLMDWPKDVQGVQFLWNQYAEHALADSIELAEKVLTSWFEEYGKEGDIHGRAAVATKEVSNEVSEEPSLASTIEVSSGLSASEDQVYWLLNLSLYMMLESNLQEAQVAVDKALKLAQGESYEHCLREHAAVHTLEGPSSFKDTPTQATFSLISGYIADRRNLPTRELLSRRFIQNVKKHKLRLLIDDTIGPASADPSLINSVLEVCYGPCLLPEQIEVKYLVDFVESVMETLPANYRLALAVGTFVVKHCTGADPNSMGTRFWASSVLINAIFRAVPVAPESVWIEGANLLEKLQASEIVKRFHQQATSVYPFSFKLWHAYLTACKASGSNTESIAEAARQRGIELNVMPP</sequence>
<accession>A0ACD5Y9C5</accession>
<keyword evidence="2" id="KW-1185">Reference proteome</keyword>
<organism evidence="1 2">
    <name type="scientific">Avena sativa</name>
    <name type="common">Oat</name>
    <dbReference type="NCBI Taxonomy" id="4498"/>
    <lineage>
        <taxon>Eukaryota</taxon>
        <taxon>Viridiplantae</taxon>
        <taxon>Streptophyta</taxon>
        <taxon>Embryophyta</taxon>
        <taxon>Tracheophyta</taxon>
        <taxon>Spermatophyta</taxon>
        <taxon>Magnoliopsida</taxon>
        <taxon>Liliopsida</taxon>
        <taxon>Poales</taxon>
        <taxon>Poaceae</taxon>
        <taxon>BOP clade</taxon>
        <taxon>Pooideae</taxon>
        <taxon>Poodae</taxon>
        <taxon>Poeae</taxon>
        <taxon>Poeae Chloroplast Group 1 (Aveneae type)</taxon>
        <taxon>Aveninae</taxon>
        <taxon>Avena</taxon>
    </lineage>
</organism>
<evidence type="ECO:0000313" key="1">
    <source>
        <dbReference type="EnsemblPlants" id="AVESA.00010b.r2.5CG0918680.1.CDS"/>
    </source>
</evidence>
<reference evidence="1" key="1">
    <citation type="submission" date="2021-05" db="EMBL/GenBank/DDBJ databases">
        <authorList>
            <person name="Scholz U."/>
            <person name="Mascher M."/>
            <person name="Fiebig A."/>
        </authorList>
    </citation>
    <scope>NUCLEOTIDE SEQUENCE [LARGE SCALE GENOMIC DNA]</scope>
</reference>
<name>A0ACD5Y9C5_AVESA</name>
<dbReference type="EnsemblPlants" id="AVESA.00010b.r2.5CG0918680.1">
    <property type="protein sequence ID" value="AVESA.00010b.r2.5CG0918680.1.CDS"/>
    <property type="gene ID" value="AVESA.00010b.r2.5CG0918680"/>
</dbReference>
<proteinExistence type="predicted"/>
<evidence type="ECO:0000313" key="2">
    <source>
        <dbReference type="Proteomes" id="UP001732700"/>
    </source>
</evidence>
<protein>
    <submittedName>
        <fullName evidence="1">Uncharacterized protein</fullName>
    </submittedName>
</protein>